<dbReference type="Proteomes" id="UP000468943">
    <property type="component" value="Unassembled WGS sequence"/>
</dbReference>
<proteinExistence type="predicted"/>
<evidence type="ECO:0000313" key="2">
    <source>
        <dbReference type="Proteomes" id="UP000468943"/>
    </source>
</evidence>
<name>A0A6I4SL42_9SPHN</name>
<dbReference type="AlphaFoldDB" id="A0A6I4SL42"/>
<dbReference type="RefSeq" id="WP_160596826.1">
    <property type="nucleotide sequence ID" value="NZ_WTYS01000001.1"/>
</dbReference>
<comment type="caution">
    <text evidence="1">The sequence shown here is derived from an EMBL/GenBank/DDBJ whole genome shotgun (WGS) entry which is preliminary data.</text>
</comment>
<protein>
    <submittedName>
        <fullName evidence="1">Phage tail assembly chaperone</fullName>
    </submittedName>
</protein>
<dbReference type="InterPro" id="IPR019056">
    <property type="entry name" value="Phage_TAC_6"/>
</dbReference>
<evidence type="ECO:0000313" key="1">
    <source>
        <dbReference type="EMBL" id="MXO55512.1"/>
    </source>
</evidence>
<sequence>MNQCFGESAIRLAGLAAQVLGWRPGDFWNATPADLVLSLNASDTETDTLTRTELNSLLEGEQHG</sequence>
<accession>A0A6I4SL42</accession>
<dbReference type="Pfam" id="PF09550">
    <property type="entry name" value="Phage_TAC_6"/>
    <property type="match status" value="1"/>
</dbReference>
<gene>
    <name evidence="1" type="ORF">GRI36_01320</name>
</gene>
<keyword evidence="2" id="KW-1185">Reference proteome</keyword>
<reference evidence="1 2" key="1">
    <citation type="submission" date="2019-12" db="EMBL/GenBank/DDBJ databases">
        <title>Genomic-based taxomic classification of the family Erythrobacteraceae.</title>
        <authorList>
            <person name="Xu L."/>
        </authorList>
    </citation>
    <scope>NUCLEOTIDE SEQUENCE [LARGE SCALE GENOMIC DNA]</scope>
    <source>
        <strain evidence="1 2">JCM 17802</strain>
    </source>
</reference>
<organism evidence="1 2">
    <name type="scientific">Pontixanthobacter gangjinensis</name>
    <dbReference type="NCBI Taxonomy" id="1028742"/>
    <lineage>
        <taxon>Bacteria</taxon>
        <taxon>Pseudomonadati</taxon>
        <taxon>Pseudomonadota</taxon>
        <taxon>Alphaproteobacteria</taxon>
        <taxon>Sphingomonadales</taxon>
        <taxon>Erythrobacteraceae</taxon>
        <taxon>Pontixanthobacter</taxon>
    </lineage>
</organism>
<dbReference type="OrthoDB" id="7582980at2"/>
<dbReference type="EMBL" id="WTYS01000001">
    <property type="protein sequence ID" value="MXO55512.1"/>
    <property type="molecule type" value="Genomic_DNA"/>
</dbReference>